<comment type="caution">
    <text evidence="5">Lacks conserved residue(s) required for the propagation of feature annotation.</text>
</comment>
<dbReference type="CDD" id="cd00502">
    <property type="entry name" value="DHQase_I"/>
    <property type="match status" value="1"/>
</dbReference>
<dbReference type="RefSeq" id="WP_156342420.1">
    <property type="nucleotide sequence ID" value="NZ_CACRSY010000012.1"/>
</dbReference>
<protein>
    <recommendedName>
        <fullName evidence="5">3-dehydroquinate dehydratase</fullName>
        <shortName evidence="5">3-dehydroquinase</shortName>
        <ecNumber evidence="5">4.2.1.10</ecNumber>
    </recommendedName>
    <alternativeName>
        <fullName evidence="5">Type I DHQase</fullName>
    </alternativeName>
    <alternativeName>
        <fullName evidence="5">Type I dehydroquinase</fullName>
        <shortName evidence="5">DHQ1</shortName>
    </alternativeName>
</protein>
<dbReference type="UniPathway" id="UPA00053">
    <property type="reaction ID" value="UER00086"/>
</dbReference>
<evidence type="ECO:0000256" key="4">
    <source>
        <dbReference type="ARBA" id="ARBA00023270"/>
    </source>
</evidence>
<feature type="binding site" evidence="5">
    <location>
        <position position="235"/>
    </location>
    <ligand>
        <name>3-dehydroquinate</name>
        <dbReference type="ChEBI" id="CHEBI:32364"/>
    </ligand>
</feature>
<feature type="binding site" evidence="5">
    <location>
        <begin position="46"/>
        <end position="48"/>
    </location>
    <ligand>
        <name>3-dehydroquinate</name>
        <dbReference type="ChEBI" id="CHEBI:32364"/>
    </ligand>
</feature>
<dbReference type="NCBIfam" id="TIGR01093">
    <property type="entry name" value="aroD"/>
    <property type="match status" value="1"/>
</dbReference>
<evidence type="ECO:0000256" key="5">
    <source>
        <dbReference type="HAMAP-Rule" id="MF_00214"/>
    </source>
</evidence>
<dbReference type="FunFam" id="3.20.20.70:FF:000047">
    <property type="entry name" value="3-dehydroquinate dehydratase"/>
    <property type="match status" value="1"/>
</dbReference>
<dbReference type="EC" id="4.2.1.10" evidence="5"/>
<dbReference type="GO" id="GO:0009423">
    <property type="term" value="P:chorismate biosynthetic process"/>
    <property type="evidence" value="ECO:0007669"/>
    <property type="project" value="UniProtKB-UniRule"/>
</dbReference>
<dbReference type="PANTHER" id="PTHR43699:SF1">
    <property type="entry name" value="3-DEHYDROQUINATE DEHYDRATASE"/>
    <property type="match status" value="1"/>
</dbReference>
<dbReference type="GO" id="GO:0003855">
    <property type="term" value="F:3-dehydroquinate dehydratase activity"/>
    <property type="evidence" value="ECO:0007669"/>
    <property type="project" value="UniProtKB-UniRule"/>
</dbReference>
<dbReference type="AlphaFoldDB" id="A0A6N2U1S8"/>
<dbReference type="InterPro" id="IPR013785">
    <property type="entry name" value="Aldolase_TIM"/>
</dbReference>
<comment type="similarity">
    <text evidence="5">Belongs to the type-I 3-dehydroquinase family.</text>
</comment>
<sequence>MNIIKIKNVEIGKGIPKICIPLTGKNREEIIEEMEIVKKSNPDLIEWRVDFFEESDNPERVCEMLGTINDSFKQIPVLFTFRTKEEGGEKSIMSEDYVKLLKEVSERRLADIVDVQVFWYGEKSEDFIKELKETGAVVLASSHHFEGTPSVREMSDALYTMENRGADIVKLAVMPRSEKDVCALLEATMERKEHSNKPMITMSMGQRGMLSRICGELTGSCVTFASGKQASAPGQIKADELKKVLGDIHDILK</sequence>
<comment type="subunit">
    <text evidence="5">Homodimer.</text>
</comment>
<evidence type="ECO:0000256" key="3">
    <source>
        <dbReference type="ARBA" id="ARBA00023239"/>
    </source>
</evidence>
<keyword evidence="3 5" id="KW-0456">Lyase</keyword>
<reference evidence="6" key="1">
    <citation type="submission" date="2019-11" db="EMBL/GenBank/DDBJ databases">
        <authorList>
            <person name="Feng L."/>
        </authorList>
    </citation>
    <scope>NUCLEOTIDE SEQUENCE</scope>
    <source>
        <strain evidence="6">BhanseniiLFYP23</strain>
    </source>
</reference>
<feature type="active site" description="Schiff-base intermediate with substrate" evidence="5">
    <location>
        <position position="170"/>
    </location>
</feature>
<evidence type="ECO:0000256" key="1">
    <source>
        <dbReference type="ARBA" id="ARBA00001864"/>
    </source>
</evidence>
<dbReference type="SUPFAM" id="SSF51569">
    <property type="entry name" value="Aldolase"/>
    <property type="match status" value="1"/>
</dbReference>
<keyword evidence="4 5" id="KW-0704">Schiff base</keyword>
<dbReference type="HAMAP" id="MF_00214">
    <property type="entry name" value="AroD"/>
    <property type="match status" value="1"/>
</dbReference>
<dbReference type="Pfam" id="PF01487">
    <property type="entry name" value="DHquinase_I"/>
    <property type="match status" value="1"/>
</dbReference>
<feature type="active site" description="Proton donor/acceptor" evidence="5">
    <location>
        <position position="143"/>
    </location>
</feature>
<comment type="pathway">
    <text evidence="5">Metabolic intermediate biosynthesis; chorismate biosynthesis; chorismate from D-erythrose 4-phosphate and phosphoenolpyruvate: step 3/7.</text>
</comment>
<feature type="binding site" evidence="5">
    <location>
        <position position="82"/>
    </location>
    <ligand>
        <name>3-dehydroquinate</name>
        <dbReference type="ChEBI" id="CHEBI:32364"/>
    </ligand>
</feature>
<dbReference type="GO" id="GO:0009073">
    <property type="term" value="P:aromatic amino acid family biosynthetic process"/>
    <property type="evidence" value="ECO:0007669"/>
    <property type="project" value="UniProtKB-KW"/>
</dbReference>
<gene>
    <name evidence="5 6" type="primary">aroD</name>
    <name evidence="6" type="ORF">BHLFYP23_00210</name>
</gene>
<evidence type="ECO:0000256" key="2">
    <source>
        <dbReference type="ARBA" id="ARBA00023141"/>
    </source>
</evidence>
<dbReference type="GO" id="GO:0046279">
    <property type="term" value="P:3,4-dihydroxybenzoate biosynthetic process"/>
    <property type="evidence" value="ECO:0007669"/>
    <property type="project" value="TreeGrafter"/>
</dbReference>
<accession>A0A6N2U1S8</accession>
<dbReference type="PANTHER" id="PTHR43699">
    <property type="entry name" value="3-DEHYDROQUINATE DEHYDRATASE"/>
    <property type="match status" value="1"/>
</dbReference>
<proteinExistence type="inferred from homology"/>
<organism evidence="6">
    <name type="scientific">Blautia hansenii</name>
    <name type="common">Ruminococcus hansenii</name>
    <dbReference type="NCBI Taxonomy" id="1322"/>
    <lineage>
        <taxon>Bacteria</taxon>
        <taxon>Bacillati</taxon>
        <taxon>Bacillota</taxon>
        <taxon>Clostridia</taxon>
        <taxon>Lachnospirales</taxon>
        <taxon>Lachnospiraceae</taxon>
        <taxon>Blautia</taxon>
    </lineage>
</organism>
<name>A0A6N2U1S8_BLAHA</name>
<feature type="binding site" evidence="5">
    <location>
        <position position="231"/>
    </location>
    <ligand>
        <name>3-dehydroquinate</name>
        <dbReference type="ChEBI" id="CHEBI:32364"/>
    </ligand>
</feature>
<keyword evidence="5" id="KW-0028">Amino-acid biosynthesis</keyword>
<comment type="catalytic activity">
    <reaction evidence="1 5">
        <text>3-dehydroquinate = 3-dehydroshikimate + H2O</text>
        <dbReference type="Rhea" id="RHEA:21096"/>
        <dbReference type="ChEBI" id="CHEBI:15377"/>
        <dbReference type="ChEBI" id="CHEBI:16630"/>
        <dbReference type="ChEBI" id="CHEBI:32364"/>
        <dbReference type="EC" id="4.2.1.10"/>
    </reaction>
</comment>
<dbReference type="GO" id="GO:0008652">
    <property type="term" value="P:amino acid biosynthetic process"/>
    <property type="evidence" value="ECO:0007669"/>
    <property type="project" value="UniProtKB-KW"/>
</dbReference>
<comment type="function">
    <text evidence="5">Involved in the third step of the chorismate pathway, which leads to the biosynthesis of aromatic amino acids. Catalyzes the cis-dehydration of 3-dehydroquinate (DHQ) and introduces the first double bond of the aromatic ring to yield 3-dehydroshikimate.</text>
</comment>
<dbReference type="InterPro" id="IPR050146">
    <property type="entry name" value="Type-I_3-dehydroquinase"/>
</dbReference>
<dbReference type="Gene3D" id="3.20.20.70">
    <property type="entry name" value="Aldolase class I"/>
    <property type="match status" value="1"/>
</dbReference>
<feature type="binding site" evidence="5">
    <location>
        <position position="212"/>
    </location>
    <ligand>
        <name>3-dehydroquinate</name>
        <dbReference type="ChEBI" id="CHEBI:32364"/>
    </ligand>
</feature>
<evidence type="ECO:0000313" key="6">
    <source>
        <dbReference type="EMBL" id="VYT11507.1"/>
    </source>
</evidence>
<dbReference type="EMBL" id="CACRSY010000012">
    <property type="protein sequence ID" value="VYT11507.1"/>
    <property type="molecule type" value="Genomic_DNA"/>
</dbReference>
<dbReference type="InterPro" id="IPR001381">
    <property type="entry name" value="DHquinase_I"/>
</dbReference>
<keyword evidence="2 5" id="KW-0057">Aromatic amino acid biosynthesis</keyword>